<dbReference type="EMBL" id="VXIS01000043">
    <property type="protein sequence ID" value="KAA8910695.1"/>
    <property type="molecule type" value="Genomic_DNA"/>
</dbReference>
<feature type="compositionally biased region" description="Basic and acidic residues" evidence="1">
    <location>
        <begin position="1"/>
        <end position="13"/>
    </location>
</feature>
<feature type="compositionally biased region" description="Pro residues" evidence="1">
    <location>
        <begin position="69"/>
        <end position="82"/>
    </location>
</feature>
<dbReference type="Gene3D" id="3.40.525.10">
    <property type="entry name" value="CRAL-TRIO lipid binding domain"/>
    <property type="match status" value="1"/>
</dbReference>
<evidence type="ECO:0000259" key="2">
    <source>
        <dbReference type="PROSITE" id="PS50238"/>
    </source>
</evidence>
<name>A0A5J5F3G0_9PEZI</name>
<dbReference type="Proteomes" id="UP000326924">
    <property type="component" value="Unassembled WGS sequence"/>
</dbReference>
<accession>A0A5J5F3G0</accession>
<dbReference type="GO" id="GO:0007264">
    <property type="term" value="P:small GTPase-mediated signal transduction"/>
    <property type="evidence" value="ECO:0007669"/>
    <property type="project" value="TreeGrafter"/>
</dbReference>
<feature type="domain" description="Rho-GAP" evidence="2">
    <location>
        <begin position="315"/>
        <end position="511"/>
    </location>
</feature>
<dbReference type="PANTHER" id="PTHR45808:SF2">
    <property type="entry name" value="RHO GTPASE-ACTIVATING PROTEIN 68F"/>
    <property type="match status" value="1"/>
</dbReference>
<dbReference type="InterPro" id="IPR001251">
    <property type="entry name" value="CRAL-TRIO_dom"/>
</dbReference>
<dbReference type="Pfam" id="PF13716">
    <property type="entry name" value="CRAL_TRIO_2"/>
    <property type="match status" value="1"/>
</dbReference>
<dbReference type="PANTHER" id="PTHR45808">
    <property type="entry name" value="RHO GTPASE-ACTIVATING PROTEIN 68F"/>
    <property type="match status" value="1"/>
</dbReference>
<feature type="compositionally biased region" description="Pro residues" evidence="1">
    <location>
        <begin position="621"/>
        <end position="632"/>
    </location>
</feature>
<keyword evidence="4" id="KW-1185">Reference proteome</keyword>
<feature type="compositionally biased region" description="Polar residues" evidence="1">
    <location>
        <begin position="17"/>
        <end position="27"/>
    </location>
</feature>
<comment type="caution">
    <text evidence="3">The sequence shown here is derived from an EMBL/GenBank/DDBJ whole genome shotgun (WGS) entry which is preliminary data.</text>
</comment>
<dbReference type="InterPro" id="IPR036865">
    <property type="entry name" value="CRAL-TRIO_dom_sf"/>
</dbReference>
<reference evidence="3 4" key="1">
    <citation type="submission" date="2019-09" db="EMBL/GenBank/DDBJ databases">
        <title>Draft genome of the ectomycorrhizal ascomycete Sphaerosporella brunnea.</title>
        <authorList>
            <consortium name="DOE Joint Genome Institute"/>
            <person name="Benucci G.M."/>
            <person name="Marozzi G."/>
            <person name="Antonielli L."/>
            <person name="Sanchez S."/>
            <person name="Marco P."/>
            <person name="Wang X."/>
            <person name="Falini L.B."/>
            <person name="Barry K."/>
            <person name="Haridas S."/>
            <person name="Lipzen A."/>
            <person name="Labutti K."/>
            <person name="Grigoriev I.V."/>
            <person name="Murat C."/>
            <person name="Martin F."/>
            <person name="Albertini E."/>
            <person name="Donnini D."/>
            <person name="Bonito G."/>
        </authorList>
    </citation>
    <scope>NUCLEOTIDE SEQUENCE [LARGE SCALE GENOMIC DNA]</scope>
    <source>
        <strain evidence="3 4">Sb_GMNB300</strain>
    </source>
</reference>
<sequence>MDDARDQAKERFARLQRSVQPHLTQLQGRMPSLHSRSLSNTPPPSPGGGMGVGLGGVGGGAGGEGGIPIPAPFPPGPPPPPALTRAPALSDPAYNHDLAALASKVLYRSGTDPVSGGPLLVLCAAAFPDANMVDYTVLLPYVLSNLPGEDELNALEDGGYSVIFFAGGGGDKKGEPTGRPTWKWTLQAYTLVGVFREIAGTVQDDRQSDLADGTGGQLGRAVRKKIRKLWVVHEKNWIRAIFELMANVVSPKFKKKVVHLNTLTDLALHIDITKIRIPPAVYLYDRKLGNELILPGFPKAPVFGNPPFQNPSNPARIGDSYPLPVVLVDTSNYIRRHCLNVEGIFRVPPSQALLEVARQCYDRHTSLQWDEWGPHTAAGLIKLYYRSLPEPMIPVECYEQMQSLVATETDPERAMPEEELKEVRFEVVRALLTNEVTTLPVHSRILFLRHLLPLLSEVAAHGKNNKMNATNLAVCVAASLARSNDMVADAKASAGIRKFVEIGIERIEELAPKLPLRRGGVPRHRTGSSISSIQSIARLSTQSAIIRKPVPSRMVSESPVSMMPSQELYEAFKPTIVEEQQRRASVPPRSSSYDAPKAKPERSASVDQYQAYHPSMQGYPAPNPAPPAPAPAPVQYQAFTPVAPPALPPKPAALTENRAPSKAHTPAPPPKPAALTEAPTATTKPPSRPRTPSFAPSIADKPSVPPQLPPPRKLSATHLAPLGGGTFQRPALRRVASANLDVTAAAERARSNTISAEHEKPPQLRRVKSQMLAGPKAGGVGVKGLREMFEQRSGGSTLGVEGSGGEARRRYSSVGFGA</sequence>
<dbReference type="InParanoid" id="A0A5J5F3G0"/>
<dbReference type="SMART" id="SM00324">
    <property type="entry name" value="RhoGAP"/>
    <property type="match status" value="1"/>
</dbReference>
<dbReference type="FunCoup" id="A0A5J5F3G0">
    <property type="interactions" value="48"/>
</dbReference>
<proteinExistence type="predicted"/>
<organism evidence="3 4">
    <name type="scientific">Sphaerosporella brunnea</name>
    <dbReference type="NCBI Taxonomy" id="1250544"/>
    <lineage>
        <taxon>Eukaryota</taxon>
        <taxon>Fungi</taxon>
        <taxon>Dikarya</taxon>
        <taxon>Ascomycota</taxon>
        <taxon>Pezizomycotina</taxon>
        <taxon>Pezizomycetes</taxon>
        <taxon>Pezizales</taxon>
        <taxon>Pyronemataceae</taxon>
        <taxon>Sphaerosporella</taxon>
    </lineage>
</organism>
<feature type="region of interest" description="Disordered" evidence="1">
    <location>
        <begin position="793"/>
        <end position="818"/>
    </location>
</feature>
<gene>
    <name evidence="3" type="ORF">FN846DRAFT_888236</name>
</gene>
<dbReference type="OrthoDB" id="410651at2759"/>
<dbReference type="Gene3D" id="1.10.555.10">
    <property type="entry name" value="Rho GTPase activation protein"/>
    <property type="match status" value="1"/>
</dbReference>
<dbReference type="InterPro" id="IPR000198">
    <property type="entry name" value="RhoGAP_dom"/>
</dbReference>
<evidence type="ECO:0000313" key="3">
    <source>
        <dbReference type="EMBL" id="KAA8910695.1"/>
    </source>
</evidence>
<dbReference type="Pfam" id="PF00620">
    <property type="entry name" value="RhoGAP"/>
    <property type="match status" value="1"/>
</dbReference>
<evidence type="ECO:0000256" key="1">
    <source>
        <dbReference type="SAM" id="MobiDB-lite"/>
    </source>
</evidence>
<protein>
    <recommendedName>
        <fullName evidence="2">Rho-GAP domain-containing protein</fullName>
    </recommendedName>
</protein>
<feature type="compositionally biased region" description="Low complexity" evidence="1">
    <location>
        <begin position="673"/>
        <end position="693"/>
    </location>
</feature>
<evidence type="ECO:0000313" key="4">
    <source>
        <dbReference type="Proteomes" id="UP000326924"/>
    </source>
</evidence>
<dbReference type="CDD" id="cd00159">
    <property type="entry name" value="RhoGAP"/>
    <property type="match status" value="1"/>
</dbReference>
<feature type="compositionally biased region" description="Pro residues" evidence="1">
    <location>
        <begin position="703"/>
        <end position="712"/>
    </location>
</feature>
<dbReference type="GO" id="GO:0005096">
    <property type="term" value="F:GTPase activator activity"/>
    <property type="evidence" value="ECO:0007669"/>
    <property type="project" value="TreeGrafter"/>
</dbReference>
<dbReference type="PROSITE" id="PS50238">
    <property type="entry name" value="RHOGAP"/>
    <property type="match status" value="1"/>
</dbReference>
<feature type="region of interest" description="Disordered" evidence="1">
    <location>
        <begin position="1"/>
        <end position="89"/>
    </location>
</feature>
<dbReference type="SUPFAM" id="SSF48350">
    <property type="entry name" value="GTPase activation domain, GAP"/>
    <property type="match status" value="1"/>
</dbReference>
<dbReference type="GO" id="GO:0005737">
    <property type="term" value="C:cytoplasm"/>
    <property type="evidence" value="ECO:0007669"/>
    <property type="project" value="TreeGrafter"/>
</dbReference>
<dbReference type="InterPro" id="IPR008936">
    <property type="entry name" value="Rho_GTPase_activation_prot"/>
</dbReference>
<feature type="region of interest" description="Disordered" evidence="1">
    <location>
        <begin position="579"/>
        <end position="722"/>
    </location>
</feature>
<dbReference type="AlphaFoldDB" id="A0A5J5F3G0"/>
<feature type="compositionally biased region" description="Pro residues" evidence="1">
    <location>
        <begin position="642"/>
        <end position="651"/>
    </location>
</feature>
<feature type="compositionally biased region" description="Gly residues" evidence="1">
    <location>
        <begin position="47"/>
        <end position="66"/>
    </location>
</feature>